<keyword evidence="7 12" id="KW-0663">Pyridoxal phosphate</keyword>
<dbReference type="PANTHER" id="PTHR30538">
    <property type="entry name" value="LYSINE 2,3-AMINOMUTASE-RELATED"/>
    <property type="match status" value="1"/>
</dbReference>
<proteinExistence type="inferred from homology"/>
<evidence type="ECO:0000256" key="11">
    <source>
        <dbReference type="PIRSR" id="PIRSR004911-1"/>
    </source>
</evidence>
<comment type="cofactor">
    <cofactor evidence="2">
        <name>[4Fe-4S] cluster</name>
        <dbReference type="ChEBI" id="CHEBI:49883"/>
    </cofactor>
</comment>
<keyword evidence="4 11" id="KW-0004">4Fe-4S</keyword>
<dbReference type="SUPFAM" id="SSF102114">
    <property type="entry name" value="Radical SAM enzymes"/>
    <property type="match status" value="1"/>
</dbReference>
<evidence type="ECO:0000313" key="15">
    <source>
        <dbReference type="Proteomes" id="UP001157947"/>
    </source>
</evidence>
<evidence type="ECO:0000256" key="10">
    <source>
        <dbReference type="ARBA" id="ARBA00023235"/>
    </source>
</evidence>
<feature type="domain" description="Radical SAM core" evidence="13">
    <location>
        <begin position="117"/>
        <end position="332"/>
    </location>
</feature>
<evidence type="ECO:0000256" key="4">
    <source>
        <dbReference type="ARBA" id="ARBA00022485"/>
    </source>
</evidence>
<keyword evidence="10" id="KW-0413">Isomerase</keyword>
<dbReference type="Gene3D" id="3.20.20.70">
    <property type="entry name" value="Aldolase class I"/>
    <property type="match status" value="1"/>
</dbReference>
<evidence type="ECO:0000256" key="7">
    <source>
        <dbReference type="ARBA" id="ARBA00022898"/>
    </source>
</evidence>
<dbReference type="PANTHER" id="PTHR30538:SF1">
    <property type="entry name" value="L-LYSINE 2,3-AMINOMUTASE"/>
    <property type="match status" value="1"/>
</dbReference>
<accession>A0AA46AEC3</accession>
<feature type="binding site" evidence="11">
    <location>
        <position position="131"/>
    </location>
    <ligand>
        <name>[4Fe-4S] cluster</name>
        <dbReference type="ChEBI" id="CHEBI:49883"/>
        <note>4Fe-4S-S-AdoMet</note>
    </ligand>
</feature>
<evidence type="ECO:0000256" key="3">
    <source>
        <dbReference type="ARBA" id="ARBA00008703"/>
    </source>
</evidence>
<dbReference type="NCBIfam" id="TIGR00238">
    <property type="entry name" value="KamA family radical SAM protein"/>
    <property type="match status" value="1"/>
</dbReference>
<dbReference type="GO" id="GO:0016853">
    <property type="term" value="F:isomerase activity"/>
    <property type="evidence" value="ECO:0007669"/>
    <property type="project" value="UniProtKB-KW"/>
</dbReference>
<dbReference type="InterPro" id="IPR007197">
    <property type="entry name" value="rSAM"/>
</dbReference>
<dbReference type="Proteomes" id="UP001157947">
    <property type="component" value="Unassembled WGS sequence"/>
</dbReference>
<feature type="binding site" evidence="11">
    <location>
        <position position="138"/>
    </location>
    <ligand>
        <name>[4Fe-4S] cluster</name>
        <dbReference type="ChEBI" id="CHEBI:49883"/>
        <note>4Fe-4S-S-AdoMet</note>
    </ligand>
</feature>
<evidence type="ECO:0000256" key="8">
    <source>
        <dbReference type="ARBA" id="ARBA00023004"/>
    </source>
</evidence>
<keyword evidence="6 11" id="KW-0479">Metal-binding</keyword>
<dbReference type="InterPro" id="IPR003739">
    <property type="entry name" value="Lys_aminomutase/Glu_NH3_mut"/>
</dbReference>
<dbReference type="GO" id="GO:0046872">
    <property type="term" value="F:metal ion binding"/>
    <property type="evidence" value="ECO:0007669"/>
    <property type="project" value="UniProtKB-KW"/>
</dbReference>
<evidence type="ECO:0000259" key="13">
    <source>
        <dbReference type="PROSITE" id="PS51918"/>
    </source>
</evidence>
<comment type="similarity">
    <text evidence="3">Belongs to the radical SAM superfamily. KamA family.</text>
</comment>
<dbReference type="SFLD" id="SFLDG01070">
    <property type="entry name" value="PLP-dependent"/>
    <property type="match status" value="1"/>
</dbReference>
<keyword evidence="15" id="KW-1185">Reference proteome</keyword>
<feature type="binding site" evidence="11">
    <location>
        <position position="135"/>
    </location>
    <ligand>
        <name>[4Fe-4S] cluster</name>
        <dbReference type="ChEBI" id="CHEBI:49883"/>
        <note>4Fe-4S-S-AdoMet</note>
    </ligand>
</feature>
<keyword evidence="8" id="KW-0408">Iron</keyword>
<evidence type="ECO:0000256" key="12">
    <source>
        <dbReference type="PIRSR" id="PIRSR603739-50"/>
    </source>
</evidence>
<keyword evidence="5" id="KW-0949">S-adenosyl-L-methionine</keyword>
<dbReference type="SFLD" id="SFLDS00029">
    <property type="entry name" value="Radical_SAM"/>
    <property type="match status" value="1"/>
</dbReference>
<evidence type="ECO:0000256" key="9">
    <source>
        <dbReference type="ARBA" id="ARBA00023014"/>
    </source>
</evidence>
<dbReference type="RefSeq" id="WP_265134271.1">
    <property type="nucleotide sequence ID" value="NZ_FXTX01000008.1"/>
</dbReference>
<gene>
    <name evidence="14" type="ORF">SAMN06264868_10873</name>
</gene>
<dbReference type="InterPro" id="IPR058240">
    <property type="entry name" value="rSAM_sf"/>
</dbReference>
<evidence type="ECO:0000313" key="14">
    <source>
        <dbReference type="EMBL" id="SMP11379.1"/>
    </source>
</evidence>
<dbReference type="PROSITE" id="PS51918">
    <property type="entry name" value="RADICAL_SAM"/>
    <property type="match status" value="1"/>
</dbReference>
<keyword evidence="9 11" id="KW-0411">Iron-sulfur</keyword>
<dbReference type="InterPro" id="IPR013785">
    <property type="entry name" value="Aldolase_TIM"/>
</dbReference>
<evidence type="ECO:0000256" key="1">
    <source>
        <dbReference type="ARBA" id="ARBA00001933"/>
    </source>
</evidence>
<feature type="modified residue" description="N6-(pyridoxal phosphate)lysine" evidence="12">
    <location>
        <position position="344"/>
    </location>
</feature>
<dbReference type="GO" id="GO:0051539">
    <property type="term" value="F:4 iron, 4 sulfur cluster binding"/>
    <property type="evidence" value="ECO:0007669"/>
    <property type="project" value="UniProtKB-KW"/>
</dbReference>
<dbReference type="CDD" id="cd01335">
    <property type="entry name" value="Radical_SAM"/>
    <property type="match status" value="1"/>
</dbReference>
<organism evidence="14 15">
    <name type="scientific">Venenivibrio stagnispumantis</name>
    <dbReference type="NCBI Taxonomy" id="407998"/>
    <lineage>
        <taxon>Bacteria</taxon>
        <taxon>Pseudomonadati</taxon>
        <taxon>Aquificota</taxon>
        <taxon>Aquificia</taxon>
        <taxon>Aquificales</taxon>
        <taxon>Hydrogenothermaceae</taxon>
        <taxon>Venenivibrio</taxon>
    </lineage>
</organism>
<protein>
    <submittedName>
        <fullName evidence="14">Lysine 2,3-aminomutase</fullName>
    </submittedName>
</protein>
<comment type="cofactor">
    <cofactor evidence="1 12">
        <name>pyridoxal 5'-phosphate</name>
        <dbReference type="ChEBI" id="CHEBI:597326"/>
    </cofactor>
</comment>
<evidence type="ECO:0000256" key="5">
    <source>
        <dbReference type="ARBA" id="ARBA00022691"/>
    </source>
</evidence>
<dbReference type="Pfam" id="PF12544">
    <property type="entry name" value="LAM_C"/>
    <property type="match status" value="1"/>
</dbReference>
<dbReference type="EMBL" id="FXTX01000008">
    <property type="protein sequence ID" value="SMP11379.1"/>
    <property type="molecule type" value="Genomic_DNA"/>
</dbReference>
<reference evidence="14" key="1">
    <citation type="submission" date="2017-05" db="EMBL/GenBank/DDBJ databases">
        <authorList>
            <person name="Varghese N."/>
            <person name="Submissions S."/>
        </authorList>
    </citation>
    <scope>NUCLEOTIDE SEQUENCE</scope>
    <source>
        <strain evidence="14">DSM 18763</strain>
    </source>
</reference>
<dbReference type="Gene3D" id="6.10.140.1170">
    <property type="match status" value="1"/>
</dbReference>
<dbReference type="PIRSF" id="PIRSF004911">
    <property type="entry name" value="DUF160"/>
    <property type="match status" value="1"/>
</dbReference>
<sequence>MRILEENYWQNINIWKDVKKEDWENWKWQIKNRLKEVKELENFINLKNKEDILRTEEIFHFGTTPYYLSLANFEDKDDPILKQIVPDIKEIDENYQKYALLDPFLEDIKSPVNGLTHRYPDRVLFRATNFCSVYCRHCMRKRIFLEDERARTKEEYEAMFKYIRENKNIKEVLISGGDPLTLPNQKIEYIIKNLSEIEHIDIIRIGSRELVVNPFRFFDEELLEIFDRYDKLWLITHFNHPNEITNYTKIAVKNILKTGTPVLNQTVLLKGINDDKYIIEKLMRDLLKIKIKPYYLFYCDPTKGVYHFRTDIFKGVEILEYLRGRLSGLGIPTYAIDLKGGLGKVPIIPNYIVSIESDKIIFRNYENKLVELEI</sequence>
<comment type="caution">
    <text evidence="14">The sequence shown here is derived from an EMBL/GenBank/DDBJ whole genome shotgun (WGS) entry which is preliminary data.</text>
</comment>
<name>A0AA46AEC3_9AQUI</name>
<evidence type="ECO:0000256" key="2">
    <source>
        <dbReference type="ARBA" id="ARBA00001966"/>
    </source>
</evidence>
<dbReference type="Pfam" id="PF04055">
    <property type="entry name" value="Radical_SAM"/>
    <property type="match status" value="1"/>
</dbReference>
<dbReference type="AlphaFoldDB" id="A0AA46AEC3"/>
<dbReference type="InterPro" id="IPR025895">
    <property type="entry name" value="LAM_C_dom"/>
</dbReference>
<evidence type="ECO:0000256" key="6">
    <source>
        <dbReference type="ARBA" id="ARBA00022723"/>
    </source>
</evidence>